<comment type="caution">
    <text evidence="2">The sequence shown here is derived from an EMBL/GenBank/DDBJ whole genome shotgun (WGS) entry which is preliminary data.</text>
</comment>
<reference evidence="3" key="1">
    <citation type="journal article" date="2019" name="Int. J. Syst. Evol. Microbiol.">
        <title>The Global Catalogue of Microorganisms (GCM) 10K type strain sequencing project: providing services to taxonomists for standard genome sequencing and annotation.</title>
        <authorList>
            <consortium name="The Broad Institute Genomics Platform"/>
            <consortium name="The Broad Institute Genome Sequencing Center for Infectious Disease"/>
            <person name="Wu L."/>
            <person name="Ma J."/>
        </authorList>
    </citation>
    <scope>NUCLEOTIDE SEQUENCE [LARGE SCALE GENOMIC DNA]</scope>
    <source>
        <strain evidence="3">CGMCC 1.16275</strain>
    </source>
</reference>
<feature type="compositionally biased region" description="Pro residues" evidence="1">
    <location>
        <begin position="1"/>
        <end position="13"/>
    </location>
</feature>
<keyword evidence="3" id="KW-1185">Reference proteome</keyword>
<proteinExistence type="predicted"/>
<accession>A0ABW4I1L3</accession>
<organism evidence="2 3">
    <name type="scientific">Sphingomonas tabacisoli</name>
    <dbReference type="NCBI Taxonomy" id="2249466"/>
    <lineage>
        <taxon>Bacteria</taxon>
        <taxon>Pseudomonadati</taxon>
        <taxon>Pseudomonadota</taxon>
        <taxon>Alphaproteobacteria</taxon>
        <taxon>Sphingomonadales</taxon>
        <taxon>Sphingomonadaceae</taxon>
        <taxon>Sphingomonas</taxon>
    </lineage>
</organism>
<evidence type="ECO:0000313" key="3">
    <source>
        <dbReference type="Proteomes" id="UP001597115"/>
    </source>
</evidence>
<gene>
    <name evidence="2" type="ORF">ACFSCW_04945</name>
</gene>
<sequence>MAAPSPSPAPPDSPGYARRLTFRTRGSTVELISSERVEMIPPAPDPQRDPESFRVELRTDDDATVFSSRINSPVEPEREVFSADPAQPMRYVVDPQKEDAFQVIVPDLEEASDLVLDAPQSMLGDATLAPGSTEIARVRLRPEADEPPPSPRRKSRK</sequence>
<protein>
    <submittedName>
        <fullName evidence="2">Uncharacterized protein</fullName>
    </submittedName>
</protein>
<evidence type="ECO:0000256" key="1">
    <source>
        <dbReference type="SAM" id="MobiDB-lite"/>
    </source>
</evidence>
<evidence type="ECO:0000313" key="2">
    <source>
        <dbReference type="EMBL" id="MFD1611145.1"/>
    </source>
</evidence>
<dbReference type="RefSeq" id="WP_380887485.1">
    <property type="nucleotide sequence ID" value="NZ_JBHUDY010000001.1"/>
</dbReference>
<dbReference type="EMBL" id="JBHUDY010000001">
    <property type="protein sequence ID" value="MFD1611145.1"/>
    <property type="molecule type" value="Genomic_DNA"/>
</dbReference>
<feature type="region of interest" description="Disordered" evidence="1">
    <location>
        <begin position="1"/>
        <end position="22"/>
    </location>
</feature>
<feature type="region of interest" description="Disordered" evidence="1">
    <location>
        <begin position="124"/>
        <end position="157"/>
    </location>
</feature>
<dbReference type="Proteomes" id="UP001597115">
    <property type="component" value="Unassembled WGS sequence"/>
</dbReference>
<name>A0ABW4I1L3_9SPHN</name>